<evidence type="ECO:0000313" key="2">
    <source>
        <dbReference type="EMBL" id="PZF99446.1"/>
    </source>
</evidence>
<gene>
    <name evidence="2" type="ORF">C1I99_11395</name>
</gene>
<proteinExistence type="predicted"/>
<sequence length="26" mass="2639">MAGRGARTGRGWDASPPRTGDASNPP</sequence>
<dbReference type="Proteomes" id="UP000248749">
    <property type="component" value="Unassembled WGS sequence"/>
</dbReference>
<evidence type="ECO:0000313" key="3">
    <source>
        <dbReference type="Proteomes" id="UP000248749"/>
    </source>
</evidence>
<dbReference type="EMBL" id="POUB01000059">
    <property type="protein sequence ID" value="PZF99446.1"/>
    <property type="molecule type" value="Genomic_DNA"/>
</dbReference>
<accession>A0A2W2DQK6</accession>
<comment type="caution">
    <text evidence="2">The sequence shown here is derived from an EMBL/GenBank/DDBJ whole genome shotgun (WGS) entry which is preliminary data.</text>
</comment>
<feature type="non-terminal residue" evidence="2">
    <location>
        <position position="26"/>
    </location>
</feature>
<keyword evidence="3" id="KW-1185">Reference proteome</keyword>
<name>A0A2W2DQK6_9ACTN</name>
<reference evidence="2 3" key="1">
    <citation type="submission" date="2018-01" db="EMBL/GenBank/DDBJ databases">
        <title>Draft genome sequence of Salinispora sp. 13K206.</title>
        <authorList>
            <person name="Sahin N."/>
            <person name="Saygin H."/>
            <person name="Ay H."/>
        </authorList>
    </citation>
    <scope>NUCLEOTIDE SEQUENCE [LARGE SCALE GENOMIC DNA]</scope>
    <source>
        <strain evidence="2 3">13K206</strain>
    </source>
</reference>
<evidence type="ECO:0000256" key="1">
    <source>
        <dbReference type="SAM" id="MobiDB-lite"/>
    </source>
</evidence>
<dbReference type="AlphaFoldDB" id="A0A2W2DQK6"/>
<organism evidence="2 3">
    <name type="scientific">Micromonospora deserti</name>
    <dbReference type="NCBI Taxonomy" id="2070366"/>
    <lineage>
        <taxon>Bacteria</taxon>
        <taxon>Bacillati</taxon>
        <taxon>Actinomycetota</taxon>
        <taxon>Actinomycetes</taxon>
        <taxon>Micromonosporales</taxon>
        <taxon>Micromonosporaceae</taxon>
        <taxon>Micromonospora</taxon>
    </lineage>
</organism>
<protein>
    <submittedName>
        <fullName evidence="2">RecX family transcriptional regulator</fullName>
    </submittedName>
</protein>
<feature type="region of interest" description="Disordered" evidence="1">
    <location>
        <begin position="1"/>
        <end position="26"/>
    </location>
</feature>